<protein>
    <recommendedName>
        <fullName evidence="3">hydroxymethylpyrimidine kinase</fullName>
        <ecNumber evidence="3">2.7.1.49</ecNumber>
    </recommendedName>
</protein>
<feature type="domain" description="Thiamine phosphate synthase/TenI" evidence="6">
    <location>
        <begin position="326"/>
        <end position="495"/>
    </location>
</feature>
<feature type="domain" description="Pyridoxamine kinase/Phosphomethylpyrimidine kinase" evidence="7">
    <location>
        <begin position="18"/>
        <end position="268"/>
    </location>
</feature>
<evidence type="ECO:0000256" key="1">
    <source>
        <dbReference type="ARBA" id="ARBA00001946"/>
    </source>
</evidence>
<organism evidence="8 9">
    <name type="scientific">Ideonella oryzae</name>
    <dbReference type="NCBI Taxonomy" id="2937441"/>
    <lineage>
        <taxon>Bacteria</taxon>
        <taxon>Pseudomonadati</taxon>
        <taxon>Pseudomonadota</taxon>
        <taxon>Betaproteobacteria</taxon>
        <taxon>Burkholderiales</taxon>
        <taxon>Sphaerotilaceae</taxon>
        <taxon>Ideonella</taxon>
    </lineage>
</organism>
<dbReference type="Proteomes" id="UP001204851">
    <property type="component" value="Unassembled WGS sequence"/>
</dbReference>
<name>A0ABT1BS12_9BURK</name>
<evidence type="ECO:0000256" key="5">
    <source>
        <dbReference type="SAM" id="MobiDB-lite"/>
    </source>
</evidence>
<keyword evidence="8" id="KW-0808">Transferase</keyword>
<reference evidence="8 9" key="1">
    <citation type="submission" date="2022-06" db="EMBL/GenBank/DDBJ databases">
        <title>Ideonella sp. NS12-5 Genome sequencing and assembly.</title>
        <authorList>
            <person name="Jung Y."/>
        </authorList>
    </citation>
    <scope>NUCLEOTIDE SEQUENCE [LARGE SCALE GENOMIC DNA]</scope>
    <source>
        <strain evidence="8 9">NS12-5</strain>
    </source>
</reference>
<comment type="cofactor">
    <cofactor evidence="1">
        <name>Mg(2+)</name>
        <dbReference type="ChEBI" id="CHEBI:18420"/>
    </cofactor>
</comment>
<proteinExistence type="predicted"/>
<keyword evidence="4" id="KW-0511">Multifunctional enzyme</keyword>
<evidence type="ECO:0000256" key="2">
    <source>
        <dbReference type="ARBA" id="ARBA00004948"/>
    </source>
</evidence>
<dbReference type="InterPro" id="IPR029056">
    <property type="entry name" value="Ribokinase-like"/>
</dbReference>
<dbReference type="InterPro" id="IPR036206">
    <property type="entry name" value="ThiamineP_synth_sf"/>
</dbReference>
<evidence type="ECO:0000259" key="7">
    <source>
        <dbReference type="Pfam" id="PF08543"/>
    </source>
</evidence>
<evidence type="ECO:0000313" key="9">
    <source>
        <dbReference type="Proteomes" id="UP001204851"/>
    </source>
</evidence>
<dbReference type="CDD" id="cd00564">
    <property type="entry name" value="TMP_TenI"/>
    <property type="match status" value="1"/>
</dbReference>
<gene>
    <name evidence="8" type="ORF">M0L44_20125</name>
</gene>
<evidence type="ECO:0000256" key="4">
    <source>
        <dbReference type="ARBA" id="ARBA00023268"/>
    </source>
</evidence>
<evidence type="ECO:0000259" key="6">
    <source>
        <dbReference type="Pfam" id="PF02581"/>
    </source>
</evidence>
<dbReference type="InterPro" id="IPR013785">
    <property type="entry name" value="Aldolase_TIM"/>
</dbReference>
<dbReference type="GO" id="GO:0008902">
    <property type="term" value="F:hydroxymethylpyrimidine kinase activity"/>
    <property type="evidence" value="ECO:0007669"/>
    <property type="project" value="UniProtKB-EC"/>
</dbReference>
<comment type="pathway">
    <text evidence="2">Cofactor biosynthesis; thiamine diphosphate biosynthesis.</text>
</comment>
<dbReference type="Gene3D" id="3.40.1190.20">
    <property type="match status" value="1"/>
</dbReference>
<feature type="region of interest" description="Disordered" evidence="5">
    <location>
        <begin position="509"/>
        <end position="538"/>
    </location>
</feature>
<dbReference type="CDD" id="cd01169">
    <property type="entry name" value="HMPP_kinase"/>
    <property type="match status" value="1"/>
</dbReference>
<dbReference type="InterPro" id="IPR022998">
    <property type="entry name" value="ThiamineP_synth_TenI"/>
</dbReference>
<dbReference type="EMBL" id="JAMXMC010000015">
    <property type="protein sequence ID" value="MCO5979014.1"/>
    <property type="molecule type" value="Genomic_DNA"/>
</dbReference>
<dbReference type="Gene3D" id="3.20.20.70">
    <property type="entry name" value="Aldolase class I"/>
    <property type="match status" value="1"/>
</dbReference>
<dbReference type="InterPro" id="IPR004399">
    <property type="entry name" value="HMP/HMP-P_kinase_dom"/>
</dbReference>
<dbReference type="InterPro" id="IPR013749">
    <property type="entry name" value="PM/HMP-P_kinase-1"/>
</dbReference>
<dbReference type="Pfam" id="PF08543">
    <property type="entry name" value="Phos_pyr_kin"/>
    <property type="match status" value="1"/>
</dbReference>
<evidence type="ECO:0000256" key="3">
    <source>
        <dbReference type="ARBA" id="ARBA00012135"/>
    </source>
</evidence>
<evidence type="ECO:0000313" key="8">
    <source>
        <dbReference type="EMBL" id="MCO5979014.1"/>
    </source>
</evidence>
<dbReference type="RefSeq" id="WP_252771976.1">
    <property type="nucleotide sequence ID" value="NZ_JAMXMC010000015.1"/>
</dbReference>
<dbReference type="Pfam" id="PF02581">
    <property type="entry name" value="TMP-TENI"/>
    <property type="match status" value="1"/>
</dbReference>
<keyword evidence="8" id="KW-0418">Kinase</keyword>
<dbReference type="SUPFAM" id="SSF51391">
    <property type="entry name" value="Thiamin phosphate synthase"/>
    <property type="match status" value="1"/>
</dbReference>
<dbReference type="GO" id="GO:0008972">
    <property type="term" value="F:phosphomethylpyrimidine kinase activity"/>
    <property type="evidence" value="ECO:0007669"/>
    <property type="project" value="UniProtKB-EC"/>
</dbReference>
<dbReference type="PANTHER" id="PTHR20858:SF17">
    <property type="entry name" value="HYDROXYMETHYLPYRIMIDINE_PHOSPHOMETHYLPYRIMIDINE KINASE THI20-RELATED"/>
    <property type="match status" value="1"/>
</dbReference>
<accession>A0ABT1BS12</accession>
<dbReference type="SUPFAM" id="SSF53613">
    <property type="entry name" value="Ribokinase-like"/>
    <property type="match status" value="1"/>
</dbReference>
<keyword evidence="9" id="KW-1185">Reference proteome</keyword>
<dbReference type="PANTHER" id="PTHR20858">
    <property type="entry name" value="PHOSPHOMETHYLPYRIMIDINE KINASE"/>
    <property type="match status" value="1"/>
</dbReference>
<comment type="caution">
    <text evidence="8">The sequence shown here is derived from an EMBL/GenBank/DDBJ whole genome shotgun (WGS) entry which is preliminary data.</text>
</comment>
<feature type="compositionally biased region" description="Pro residues" evidence="5">
    <location>
        <begin position="529"/>
        <end position="538"/>
    </location>
</feature>
<sequence>MTTDFPIRPRIASVAGTDSGGGAGLSADQRAAQAFDTHLCPVVAAVTAQHSRAVRHVEALSPTLLQAQLDALAEDLPPAALKTGLLGSAANARVLARWVDAQRRHQPDLALVVDPVLRASTGAPFADAELLAAYREELLPRATLVTPNRREAAALLGQPDEAGPEALPAQAAALRALGAQAVLLTGGDAQDETQALDWLDSPQARGGLAHPRIITPHNHGTGCTLATAAAAALARGFPVADAAVLAKLLTTHALCQAGPQGAGAGPVWATPGWGQPGVTLPTLGWDALPPAASEAPAPPAFAPGLYGIVDSAEAALALLRQPGLPLRHLQLRCKAPPTGADAAWHAALAETIRRCLPVAEAAGVTLWVNDHWETALAAGARALHLGQEDWAGLGPAQRRRLQQARAREGVALGLSSHSVWELARAAGLRPSYIACGPVWPTTTKTMPWRPQGLDNLAWWAALSPAPVVAIGGVLQPDQARMAAAAGTHAVCLVRGLAGATPQALQAWQQAWQDGRQPRPNGAPGAAPDWPHPSLAPTP</sequence>
<dbReference type="EC" id="2.7.1.49" evidence="3"/>